<comment type="caution">
    <text evidence="13">The sequence shown here is derived from an EMBL/GenBank/DDBJ whole genome shotgun (WGS) entry which is preliminary data.</text>
</comment>
<comment type="similarity">
    <text evidence="3">Belongs to the glycosyltransferase 31 family. Beta3-Gal-T subfamily.</text>
</comment>
<evidence type="ECO:0000256" key="7">
    <source>
        <dbReference type="ARBA" id="ARBA00022692"/>
    </source>
</evidence>
<dbReference type="AlphaFoldDB" id="A0AAV2T1U1"/>
<dbReference type="GO" id="GO:0016020">
    <property type="term" value="C:membrane"/>
    <property type="evidence" value="ECO:0007669"/>
    <property type="project" value="UniProtKB-SubCell"/>
</dbReference>
<evidence type="ECO:0000313" key="14">
    <source>
        <dbReference type="Proteomes" id="UP001497525"/>
    </source>
</evidence>
<name>A0AAV2T1U1_CALDB</name>
<dbReference type="PANTHER" id="PTHR23033">
    <property type="entry name" value="BETA1,3-GALACTOSYLTRANSFERASE"/>
    <property type="match status" value="1"/>
</dbReference>
<dbReference type="GO" id="GO:0000166">
    <property type="term" value="F:nucleotide binding"/>
    <property type="evidence" value="ECO:0007669"/>
    <property type="project" value="UniProtKB-KW"/>
</dbReference>
<evidence type="ECO:0000256" key="9">
    <source>
        <dbReference type="ARBA" id="ARBA00022968"/>
    </source>
</evidence>
<comment type="pathway">
    <text evidence="2">Protein modification; protein glycosylation.</text>
</comment>
<feature type="domain" description="Fringe-like glycosyltransferase" evidence="12">
    <location>
        <begin position="84"/>
        <end position="237"/>
    </location>
</feature>
<keyword evidence="7" id="KW-0812">Transmembrane</keyword>
<evidence type="ECO:0000256" key="1">
    <source>
        <dbReference type="ARBA" id="ARBA00004606"/>
    </source>
</evidence>
<evidence type="ECO:0000256" key="10">
    <source>
        <dbReference type="ARBA" id="ARBA00022989"/>
    </source>
</evidence>
<evidence type="ECO:0000256" key="11">
    <source>
        <dbReference type="ARBA" id="ARBA00023136"/>
    </source>
</evidence>
<evidence type="ECO:0000256" key="5">
    <source>
        <dbReference type="ARBA" id="ARBA00022676"/>
    </source>
</evidence>
<proteinExistence type="inferred from homology"/>
<dbReference type="InterPro" id="IPR026050">
    <property type="entry name" value="C1GALT1/C1GALT1_chp1"/>
</dbReference>
<organism evidence="13 14">
    <name type="scientific">Calicophoron daubneyi</name>
    <name type="common">Rumen fluke</name>
    <name type="synonym">Paramphistomum daubneyi</name>
    <dbReference type="NCBI Taxonomy" id="300641"/>
    <lineage>
        <taxon>Eukaryota</taxon>
        <taxon>Metazoa</taxon>
        <taxon>Spiralia</taxon>
        <taxon>Lophotrochozoa</taxon>
        <taxon>Platyhelminthes</taxon>
        <taxon>Trematoda</taxon>
        <taxon>Digenea</taxon>
        <taxon>Plagiorchiida</taxon>
        <taxon>Pronocephalata</taxon>
        <taxon>Paramphistomoidea</taxon>
        <taxon>Paramphistomidae</taxon>
        <taxon>Calicophoron</taxon>
    </lineage>
</organism>
<dbReference type="GO" id="GO:0016263">
    <property type="term" value="F:glycoprotein-N-acetylgalactosamine 3-beta-galactosyltransferase activity"/>
    <property type="evidence" value="ECO:0007669"/>
    <property type="project" value="UniProtKB-EC"/>
</dbReference>
<dbReference type="InterPro" id="IPR003378">
    <property type="entry name" value="Fringe-like_glycosylTrfase"/>
</dbReference>
<sequence>MFRFKHRHSRGSVRPLLSLLAGVFVGYLCVHELHNIPCRSAKIITSHNSLGRIQFVIRTNESSPRVLCFLNTYPDNFAELAFHVQRTWARRCTETVFTTTEAYPGIRVLRPDLRVPETRDHLWTKLRMSIRAVYRELNNFDYYYRADDDTYAFVENLFALIKKLNTTEAFMTGYRFTHEPLTNHFDGGAGYVFPREVLKRLVEQSIGRHDKCPSYDGEKDDVYVCACAKAVGVPLVDSLDEGGRPLFYYESVAKYFENFRPSSTEIISDNPFIRRKRFTLGPNHISFHHMRASLMYVCEFAGYYLRPVGVEGD</sequence>
<keyword evidence="10" id="KW-1133">Transmembrane helix</keyword>
<dbReference type="PANTHER" id="PTHR23033:SF8">
    <property type="entry name" value="HEXOSYLTRANSFERASE"/>
    <property type="match status" value="1"/>
</dbReference>
<reference evidence="13" key="1">
    <citation type="submission" date="2024-06" db="EMBL/GenBank/DDBJ databases">
        <authorList>
            <person name="Liu X."/>
            <person name="Lenzi L."/>
            <person name="Haldenby T S."/>
            <person name="Uol C."/>
        </authorList>
    </citation>
    <scope>NUCLEOTIDE SEQUENCE</scope>
</reference>
<keyword evidence="8" id="KW-0547">Nucleotide-binding</keyword>
<protein>
    <recommendedName>
        <fullName evidence="4">N-acetylgalactosaminide beta-1,3-galactosyltransferase</fullName>
        <ecNumber evidence="4">2.4.1.122</ecNumber>
    </recommendedName>
</protein>
<dbReference type="Proteomes" id="UP001497525">
    <property type="component" value="Unassembled WGS sequence"/>
</dbReference>
<evidence type="ECO:0000256" key="2">
    <source>
        <dbReference type="ARBA" id="ARBA00004922"/>
    </source>
</evidence>
<dbReference type="Gene3D" id="3.90.550.50">
    <property type="match status" value="1"/>
</dbReference>
<evidence type="ECO:0000256" key="3">
    <source>
        <dbReference type="ARBA" id="ARBA00006462"/>
    </source>
</evidence>
<evidence type="ECO:0000313" key="13">
    <source>
        <dbReference type="EMBL" id="CAL5131195.1"/>
    </source>
</evidence>
<keyword evidence="6" id="KW-0808">Transferase</keyword>
<evidence type="ECO:0000256" key="6">
    <source>
        <dbReference type="ARBA" id="ARBA00022679"/>
    </source>
</evidence>
<accession>A0AAV2T1U1</accession>
<keyword evidence="9" id="KW-0735">Signal-anchor</keyword>
<evidence type="ECO:0000259" key="12">
    <source>
        <dbReference type="Pfam" id="PF02434"/>
    </source>
</evidence>
<evidence type="ECO:0000256" key="8">
    <source>
        <dbReference type="ARBA" id="ARBA00022741"/>
    </source>
</evidence>
<dbReference type="EMBL" id="CAXLJL010000081">
    <property type="protein sequence ID" value="CAL5131195.1"/>
    <property type="molecule type" value="Genomic_DNA"/>
</dbReference>
<evidence type="ECO:0000256" key="4">
    <source>
        <dbReference type="ARBA" id="ARBA00012557"/>
    </source>
</evidence>
<dbReference type="Pfam" id="PF02434">
    <property type="entry name" value="Fringe"/>
    <property type="match status" value="1"/>
</dbReference>
<dbReference type="EC" id="2.4.1.122" evidence="4"/>
<comment type="subcellular location">
    <subcellularLocation>
        <location evidence="1">Membrane</location>
        <topology evidence="1">Single-pass type II membrane protein</topology>
    </subcellularLocation>
</comment>
<gene>
    <name evidence="13" type="ORF">CDAUBV1_LOCUS3366</name>
</gene>
<keyword evidence="5" id="KW-0328">Glycosyltransferase</keyword>
<keyword evidence="11" id="KW-0472">Membrane</keyword>